<organism evidence="2 3">
    <name type="scientific">Armillaria tabescens</name>
    <name type="common">Ringless honey mushroom</name>
    <name type="synonym">Agaricus tabescens</name>
    <dbReference type="NCBI Taxonomy" id="1929756"/>
    <lineage>
        <taxon>Eukaryota</taxon>
        <taxon>Fungi</taxon>
        <taxon>Dikarya</taxon>
        <taxon>Basidiomycota</taxon>
        <taxon>Agaricomycotina</taxon>
        <taxon>Agaricomycetes</taxon>
        <taxon>Agaricomycetidae</taxon>
        <taxon>Agaricales</taxon>
        <taxon>Marasmiineae</taxon>
        <taxon>Physalacriaceae</taxon>
        <taxon>Desarmillaria</taxon>
    </lineage>
</organism>
<dbReference type="RefSeq" id="XP_060321591.1">
    <property type="nucleotide sequence ID" value="XM_060470663.1"/>
</dbReference>
<proteinExistence type="predicted"/>
<evidence type="ECO:0000256" key="1">
    <source>
        <dbReference type="SAM" id="MobiDB-lite"/>
    </source>
</evidence>
<feature type="region of interest" description="Disordered" evidence="1">
    <location>
        <begin position="307"/>
        <end position="334"/>
    </location>
</feature>
<feature type="compositionally biased region" description="Polar residues" evidence="1">
    <location>
        <begin position="310"/>
        <end position="332"/>
    </location>
</feature>
<dbReference type="GeneID" id="85354211"/>
<keyword evidence="3" id="KW-1185">Reference proteome</keyword>
<evidence type="ECO:0000313" key="2">
    <source>
        <dbReference type="EMBL" id="KAK0433902.1"/>
    </source>
</evidence>
<gene>
    <name evidence="2" type="ORF">EV420DRAFT_1488912</name>
</gene>
<protein>
    <submittedName>
        <fullName evidence="2">Uncharacterized protein</fullName>
    </submittedName>
</protein>
<reference evidence="2" key="1">
    <citation type="submission" date="2023-06" db="EMBL/GenBank/DDBJ databases">
        <authorList>
            <consortium name="Lawrence Berkeley National Laboratory"/>
            <person name="Ahrendt S."/>
            <person name="Sahu N."/>
            <person name="Indic B."/>
            <person name="Wong-Bajracharya J."/>
            <person name="Merenyi Z."/>
            <person name="Ke H.-M."/>
            <person name="Monk M."/>
            <person name="Kocsube S."/>
            <person name="Drula E."/>
            <person name="Lipzen A."/>
            <person name="Balint B."/>
            <person name="Henrissat B."/>
            <person name="Andreopoulos B."/>
            <person name="Martin F.M."/>
            <person name="Harder C.B."/>
            <person name="Rigling D."/>
            <person name="Ford K.L."/>
            <person name="Foster G.D."/>
            <person name="Pangilinan J."/>
            <person name="Papanicolaou A."/>
            <person name="Barry K."/>
            <person name="LaButti K."/>
            <person name="Viragh M."/>
            <person name="Koriabine M."/>
            <person name="Yan M."/>
            <person name="Riley R."/>
            <person name="Champramary S."/>
            <person name="Plett K.L."/>
            <person name="Tsai I.J."/>
            <person name="Slot J."/>
            <person name="Sipos G."/>
            <person name="Plett J."/>
            <person name="Nagy L.G."/>
            <person name="Grigoriev I.V."/>
        </authorList>
    </citation>
    <scope>NUCLEOTIDE SEQUENCE</scope>
    <source>
        <strain evidence="2">CCBAS 213</strain>
    </source>
</reference>
<feature type="compositionally biased region" description="Polar residues" evidence="1">
    <location>
        <begin position="1"/>
        <end position="34"/>
    </location>
</feature>
<dbReference type="AlphaFoldDB" id="A0AA39J274"/>
<evidence type="ECO:0000313" key="3">
    <source>
        <dbReference type="Proteomes" id="UP001175211"/>
    </source>
</evidence>
<comment type="caution">
    <text evidence="2">The sequence shown here is derived from an EMBL/GenBank/DDBJ whole genome shotgun (WGS) entry which is preliminary data.</text>
</comment>
<feature type="region of interest" description="Disordered" evidence="1">
    <location>
        <begin position="1"/>
        <end position="93"/>
    </location>
</feature>
<feature type="compositionally biased region" description="Polar residues" evidence="1">
    <location>
        <begin position="56"/>
        <end position="73"/>
    </location>
</feature>
<accession>A0AA39J274</accession>
<dbReference type="Proteomes" id="UP001175211">
    <property type="component" value="Unassembled WGS sequence"/>
</dbReference>
<dbReference type="EMBL" id="JAUEPS010000206">
    <property type="protein sequence ID" value="KAK0433902.1"/>
    <property type="molecule type" value="Genomic_DNA"/>
</dbReference>
<sequence>MNPQSDTSLPSDSAQARRSPQSRKMTESSHSQTWKGKMTAGAKKLGLPLWKKPSDDTTSLQTMTETVPESSYTYKKPEGSTLMSLEEESSPTEAMKYVSQVQHQKQLKESGYDQMPGAMWEAAAAAQIVQTPEVPGQQTSIASGPGESPLWPEAAQQWKAIEATSSIGGTLDTITEEENPIPLQLPRLSGAQTPYYPDDKDPWGEQTDTNKLLEQHPHADSPPWERRILFADTNEEDTVLWWFTGAQSLARTTDVSNLVETELNQADLADWPHCRYGSTEIPISYDMNPSSTQPIISTDWTCGLEPGYKSTGSPMRENMQTKPPSMRRTMSLSRDPAIDPTDEELYRMNWDQFWWHTHDKLLHETYWSTTPQGRAYQQAEPGSQLERDILSQETQYIAIYYWNILHPDRQLL</sequence>
<name>A0AA39J274_ARMTA</name>